<protein>
    <recommendedName>
        <fullName evidence="3">Transposase</fullName>
    </recommendedName>
</protein>
<dbReference type="EMBL" id="JAUQSZ010000005">
    <property type="protein sequence ID" value="MDO7842587.1"/>
    <property type="molecule type" value="Genomic_DNA"/>
</dbReference>
<gene>
    <name evidence="1" type="ORF">Q5H94_09630</name>
</gene>
<proteinExistence type="predicted"/>
<keyword evidence="2" id="KW-1185">Reference proteome</keyword>
<evidence type="ECO:0000313" key="1">
    <source>
        <dbReference type="EMBL" id="MDO7842587.1"/>
    </source>
</evidence>
<accession>A0ABT9A1I7</accession>
<reference evidence="1" key="1">
    <citation type="submission" date="2023-07" db="EMBL/GenBank/DDBJ databases">
        <authorList>
            <person name="Kim M.K."/>
        </authorList>
    </citation>
    <scope>NUCLEOTIDE SEQUENCE</scope>
    <source>
        <strain evidence="1">CA1-15</strain>
    </source>
</reference>
<organism evidence="1 2">
    <name type="scientific">Sphingomonas immobilis</name>
    <dbReference type="NCBI Taxonomy" id="3063997"/>
    <lineage>
        <taxon>Bacteria</taxon>
        <taxon>Pseudomonadati</taxon>
        <taxon>Pseudomonadota</taxon>
        <taxon>Alphaproteobacteria</taxon>
        <taxon>Sphingomonadales</taxon>
        <taxon>Sphingomonadaceae</taxon>
        <taxon>Sphingomonas</taxon>
    </lineage>
</organism>
<evidence type="ECO:0000313" key="2">
    <source>
        <dbReference type="Proteomes" id="UP001176468"/>
    </source>
</evidence>
<dbReference type="RefSeq" id="WP_304561042.1">
    <property type="nucleotide sequence ID" value="NZ_JAUQSZ010000005.1"/>
</dbReference>
<name>A0ABT9A1I7_9SPHN</name>
<dbReference type="Proteomes" id="UP001176468">
    <property type="component" value="Unassembled WGS sequence"/>
</dbReference>
<sequence>MLRTVGSETTWRSVPAGFRIDWGKVDMRSFQDPSWIVRKWRAVTAMFTTLDLLVSSLWWTVVDVINAVRCTIKDAYAAARRRPQAPDPLWSLPPAGMNRHAAAMAAVANDFGYARKPRLAA</sequence>
<comment type="caution">
    <text evidence="1">The sequence shown here is derived from an EMBL/GenBank/DDBJ whole genome shotgun (WGS) entry which is preliminary data.</text>
</comment>
<evidence type="ECO:0008006" key="3">
    <source>
        <dbReference type="Google" id="ProtNLM"/>
    </source>
</evidence>